<dbReference type="Proteomes" id="UP001223072">
    <property type="component" value="Unassembled WGS sequence"/>
</dbReference>
<sequence>MTPHLSPEQHSTPSGSEATVPAVVRAQPIGLRARTFVAQGGDPADREVGDAGRGIQRSGAGSTPAAQPAAIGHPTYSVTKAAVPESVEEARRLVRQAMSAWGLGEYSDTAALLISELVTNAITHTPSRSIRVVVARPAPSLVRLAVVDRAPHRVPMLRPAAAGAENGRGLHLIDAFAYRWGYDLLGSHPTRGPWGKRCWAELSVEDVR</sequence>
<feature type="domain" description="Histidine kinase/HSP90-like ATPase" evidence="3">
    <location>
        <begin position="82"/>
        <end position="178"/>
    </location>
</feature>
<dbReference type="PANTHER" id="PTHR35526">
    <property type="entry name" value="ANTI-SIGMA-F FACTOR RSBW-RELATED"/>
    <property type="match status" value="1"/>
</dbReference>
<dbReference type="EMBL" id="JAUSZS010000002">
    <property type="protein sequence ID" value="MDQ0931465.1"/>
    <property type="molecule type" value="Genomic_DNA"/>
</dbReference>
<dbReference type="InterPro" id="IPR050267">
    <property type="entry name" value="Anti-sigma-factor_SerPK"/>
</dbReference>
<dbReference type="SUPFAM" id="SSF55874">
    <property type="entry name" value="ATPase domain of HSP90 chaperone/DNA topoisomerase II/histidine kinase"/>
    <property type="match status" value="1"/>
</dbReference>
<evidence type="ECO:0000256" key="2">
    <source>
        <dbReference type="SAM" id="MobiDB-lite"/>
    </source>
</evidence>
<evidence type="ECO:0000259" key="3">
    <source>
        <dbReference type="Pfam" id="PF13581"/>
    </source>
</evidence>
<keyword evidence="1" id="KW-0808">Transferase</keyword>
<dbReference type="Gene3D" id="3.30.565.10">
    <property type="entry name" value="Histidine kinase-like ATPase, C-terminal domain"/>
    <property type="match status" value="1"/>
</dbReference>
<keyword evidence="1" id="KW-0723">Serine/threonine-protein kinase</keyword>
<dbReference type="Pfam" id="PF13581">
    <property type="entry name" value="HATPase_c_2"/>
    <property type="match status" value="1"/>
</dbReference>
<dbReference type="RefSeq" id="WP_307625531.1">
    <property type="nucleotide sequence ID" value="NZ_JAUSZS010000002.1"/>
</dbReference>
<keyword evidence="1" id="KW-0418">Kinase</keyword>
<dbReference type="PANTHER" id="PTHR35526:SF3">
    <property type="entry name" value="ANTI-SIGMA-F FACTOR RSBW"/>
    <property type="match status" value="1"/>
</dbReference>
<keyword evidence="5" id="KW-1185">Reference proteome</keyword>
<evidence type="ECO:0000313" key="5">
    <source>
        <dbReference type="Proteomes" id="UP001223072"/>
    </source>
</evidence>
<protein>
    <submittedName>
        <fullName evidence="4">Anti-sigma regulatory factor (Ser/Thr protein kinase)</fullName>
    </submittedName>
</protein>
<dbReference type="InterPro" id="IPR036890">
    <property type="entry name" value="HATPase_C_sf"/>
</dbReference>
<comment type="caution">
    <text evidence="4">The sequence shown here is derived from an EMBL/GenBank/DDBJ whole genome shotgun (WGS) entry which is preliminary data.</text>
</comment>
<gene>
    <name evidence="4" type="ORF">QFZ49_001372</name>
</gene>
<evidence type="ECO:0000256" key="1">
    <source>
        <dbReference type="ARBA" id="ARBA00022527"/>
    </source>
</evidence>
<accession>A0ABU0RHK8</accession>
<evidence type="ECO:0000313" key="4">
    <source>
        <dbReference type="EMBL" id="MDQ0931465.1"/>
    </source>
</evidence>
<feature type="region of interest" description="Disordered" evidence="2">
    <location>
        <begin position="40"/>
        <end position="70"/>
    </location>
</feature>
<dbReference type="InterPro" id="IPR003594">
    <property type="entry name" value="HATPase_dom"/>
</dbReference>
<proteinExistence type="predicted"/>
<name>A0ABU0RHK8_9ACTN</name>
<dbReference type="CDD" id="cd16936">
    <property type="entry name" value="HATPase_RsbW-like"/>
    <property type="match status" value="1"/>
</dbReference>
<reference evidence="4 5" key="1">
    <citation type="submission" date="2023-07" db="EMBL/GenBank/DDBJ databases">
        <title>Comparative genomics of wheat-associated soil bacteria to identify genetic determinants of phenazine resistance.</title>
        <authorList>
            <person name="Mouncey N."/>
        </authorList>
    </citation>
    <scope>NUCLEOTIDE SEQUENCE [LARGE SCALE GENOMIC DNA]</scope>
    <source>
        <strain evidence="4 5">W2I16</strain>
    </source>
</reference>
<organism evidence="4 5">
    <name type="scientific">Streptomyces turgidiscabies</name>
    <dbReference type="NCBI Taxonomy" id="85558"/>
    <lineage>
        <taxon>Bacteria</taxon>
        <taxon>Bacillati</taxon>
        <taxon>Actinomycetota</taxon>
        <taxon>Actinomycetes</taxon>
        <taxon>Kitasatosporales</taxon>
        <taxon>Streptomycetaceae</taxon>
        <taxon>Streptomyces</taxon>
    </lineage>
</organism>